<dbReference type="eggNOG" id="COG1216">
    <property type="taxonomic scope" value="Bacteria"/>
</dbReference>
<evidence type="ECO:0000259" key="1">
    <source>
        <dbReference type="Pfam" id="PF00535"/>
    </source>
</evidence>
<evidence type="ECO:0000313" key="2">
    <source>
        <dbReference type="EMBL" id="EHD13132.1"/>
    </source>
</evidence>
<accession>G6F2M3</accession>
<sequence>MKSVALIVTYNRLSKLKNCLKATLLLSFDNVVIINNASLDDTAQWLSEQKDPRLHVITMKQNLGGAGGFKYGAQYISKNLDTEWIFFYDDDAYPSANLLNQFEHIEKKDYQIFCSKVLLPSGKICKMNIPYKKIPYSTYETFLYSINNNKFLPNFNKQENVKTFSFVGAILHQDIIRHYADHIDEKLFLYFDDLLFSYYLTKSGYQILFDPNLLFIHDTIIDTNIYQNKKIYYLIRNLLSLRQYQYSPFSKSTIYLRAMYILILCIVKGRNIHSIIHALKGIKDGFLCKNENVDK</sequence>
<dbReference type="EMBL" id="AGFR01000010">
    <property type="protein sequence ID" value="EHD13132.1"/>
    <property type="molecule type" value="Genomic_DNA"/>
</dbReference>
<evidence type="ECO:0000313" key="3">
    <source>
        <dbReference type="Proteomes" id="UP000005939"/>
    </source>
</evidence>
<reference evidence="2 3" key="1">
    <citation type="submission" date="2011-10" db="EMBL/GenBank/DDBJ databases">
        <title>Genome Sequence of Commensalibacter intestini A911, isolated from Drosophila gut.</title>
        <authorList>
            <person name="Lee W.-J."/>
            <person name="Kim E.-K."/>
        </authorList>
    </citation>
    <scope>NUCLEOTIDE SEQUENCE [LARGE SCALE GENOMIC DNA]</scope>
    <source>
        <strain evidence="2 3">A911</strain>
    </source>
</reference>
<gene>
    <name evidence="2" type="ORF">CIN_18690</name>
</gene>
<comment type="caution">
    <text evidence="2">The sequence shown here is derived from an EMBL/GenBank/DDBJ whole genome shotgun (WGS) entry which is preliminary data.</text>
</comment>
<feature type="domain" description="Glycosyltransferase 2-like" evidence="1">
    <location>
        <begin position="6"/>
        <end position="178"/>
    </location>
</feature>
<dbReference type="Proteomes" id="UP000005939">
    <property type="component" value="Unassembled WGS sequence"/>
</dbReference>
<organism evidence="2 3">
    <name type="scientific">Commensalibacter intestini A911</name>
    <dbReference type="NCBI Taxonomy" id="1088868"/>
    <lineage>
        <taxon>Bacteria</taxon>
        <taxon>Pseudomonadati</taxon>
        <taxon>Pseudomonadota</taxon>
        <taxon>Alphaproteobacteria</taxon>
        <taxon>Acetobacterales</taxon>
        <taxon>Acetobacteraceae</taxon>
    </lineage>
</organism>
<proteinExistence type="predicted"/>
<dbReference type="PANTHER" id="PTHR43685:SF2">
    <property type="entry name" value="GLYCOSYLTRANSFERASE 2-LIKE DOMAIN-CONTAINING PROTEIN"/>
    <property type="match status" value="1"/>
</dbReference>
<dbReference type="InterPro" id="IPR029044">
    <property type="entry name" value="Nucleotide-diphossugar_trans"/>
</dbReference>
<dbReference type="Gene3D" id="3.90.550.10">
    <property type="entry name" value="Spore Coat Polysaccharide Biosynthesis Protein SpsA, Chain A"/>
    <property type="match status" value="1"/>
</dbReference>
<dbReference type="PATRIC" id="fig|1088868.3.peg.1875"/>
<dbReference type="RefSeq" id="WP_008854859.1">
    <property type="nucleotide sequence ID" value="NZ_AGFR01000010.1"/>
</dbReference>
<name>G6F2M3_9PROT</name>
<dbReference type="OrthoDB" id="7665907at2"/>
<dbReference type="InterPro" id="IPR050834">
    <property type="entry name" value="Glycosyltransf_2"/>
</dbReference>
<dbReference type="STRING" id="1088868.CIN_18690"/>
<dbReference type="AlphaFoldDB" id="G6F2M3"/>
<dbReference type="SUPFAM" id="SSF53448">
    <property type="entry name" value="Nucleotide-diphospho-sugar transferases"/>
    <property type="match status" value="1"/>
</dbReference>
<dbReference type="Pfam" id="PF00535">
    <property type="entry name" value="Glycos_transf_2"/>
    <property type="match status" value="1"/>
</dbReference>
<protein>
    <recommendedName>
        <fullName evidence="1">Glycosyltransferase 2-like domain-containing protein</fullName>
    </recommendedName>
</protein>
<dbReference type="PANTHER" id="PTHR43685">
    <property type="entry name" value="GLYCOSYLTRANSFERASE"/>
    <property type="match status" value="1"/>
</dbReference>
<dbReference type="InterPro" id="IPR001173">
    <property type="entry name" value="Glyco_trans_2-like"/>
</dbReference>